<keyword evidence="6" id="KW-1185">Reference proteome</keyword>
<dbReference type="GO" id="GO:0003824">
    <property type="term" value="F:catalytic activity"/>
    <property type="evidence" value="ECO:0007669"/>
    <property type="project" value="InterPro"/>
</dbReference>
<gene>
    <name evidence="5" type="ORF">GEV33_004257</name>
</gene>
<evidence type="ECO:0000313" key="5">
    <source>
        <dbReference type="EMBL" id="KAH0818534.1"/>
    </source>
</evidence>
<evidence type="ECO:0000313" key="6">
    <source>
        <dbReference type="Proteomes" id="UP000719412"/>
    </source>
</evidence>
<keyword evidence="1" id="KW-0863">Zinc-finger</keyword>
<dbReference type="InterPro" id="IPR036691">
    <property type="entry name" value="Endo/exonu/phosph_ase_sf"/>
</dbReference>
<feature type="compositionally biased region" description="Low complexity" evidence="2">
    <location>
        <begin position="143"/>
        <end position="162"/>
    </location>
</feature>
<dbReference type="InterPro" id="IPR000477">
    <property type="entry name" value="RT_dom"/>
</dbReference>
<dbReference type="EMBL" id="JABDTM020017418">
    <property type="protein sequence ID" value="KAH0818534.1"/>
    <property type="molecule type" value="Genomic_DNA"/>
</dbReference>
<dbReference type="GO" id="GO:0071897">
    <property type="term" value="P:DNA biosynthetic process"/>
    <property type="evidence" value="ECO:0007669"/>
    <property type="project" value="UniProtKB-ARBA"/>
</dbReference>
<evidence type="ECO:0000256" key="1">
    <source>
        <dbReference type="PROSITE-ProRule" id="PRU00047"/>
    </source>
</evidence>
<keyword evidence="1" id="KW-0479">Metal-binding</keyword>
<dbReference type="Pfam" id="PF00078">
    <property type="entry name" value="RVT_1"/>
    <property type="match status" value="1"/>
</dbReference>
<feature type="region of interest" description="Disordered" evidence="2">
    <location>
        <begin position="116"/>
        <end position="183"/>
    </location>
</feature>
<dbReference type="CDD" id="cd01650">
    <property type="entry name" value="RT_nLTR_like"/>
    <property type="match status" value="1"/>
</dbReference>
<dbReference type="GO" id="GO:0003676">
    <property type="term" value="F:nucleic acid binding"/>
    <property type="evidence" value="ECO:0007669"/>
    <property type="project" value="InterPro"/>
</dbReference>
<evidence type="ECO:0000259" key="4">
    <source>
        <dbReference type="PROSITE" id="PS50878"/>
    </source>
</evidence>
<dbReference type="PANTHER" id="PTHR19446">
    <property type="entry name" value="REVERSE TRANSCRIPTASES"/>
    <property type="match status" value="1"/>
</dbReference>
<comment type="caution">
    <text evidence="5">The sequence shown here is derived from an EMBL/GenBank/DDBJ whole genome shotgun (WGS) entry which is preliminary data.</text>
</comment>
<evidence type="ECO:0000256" key="2">
    <source>
        <dbReference type="SAM" id="MobiDB-lite"/>
    </source>
</evidence>
<reference evidence="5" key="2">
    <citation type="submission" date="2021-08" db="EMBL/GenBank/DDBJ databases">
        <authorList>
            <person name="Eriksson T."/>
        </authorList>
    </citation>
    <scope>NUCLEOTIDE SEQUENCE</scope>
    <source>
        <strain evidence="5">Stoneville</strain>
        <tissue evidence="5">Whole head</tissue>
    </source>
</reference>
<evidence type="ECO:0000259" key="3">
    <source>
        <dbReference type="PROSITE" id="PS50158"/>
    </source>
</evidence>
<feature type="compositionally biased region" description="Polar residues" evidence="2">
    <location>
        <begin position="116"/>
        <end position="125"/>
    </location>
</feature>
<dbReference type="SUPFAM" id="SSF57756">
    <property type="entry name" value="Retrovirus zinc finger-like domains"/>
    <property type="match status" value="1"/>
</dbReference>
<name>A0A8J6HPP7_TENMO</name>
<feature type="domain" description="CCHC-type" evidence="3">
    <location>
        <begin position="73"/>
        <end position="88"/>
    </location>
</feature>
<sequence length="1327" mass="151220">MLEQLIRQIGLQPLSTVSFLRAGIPGEQFAHILSFRRQIYVEDNKDIELPSSMVLTFEDTSYRIFLNHDDMCCFICKKLGHIASQCTQHAEPSMETVAQNRSTTDAPIIISNSIEQTVSDSETSPESPPVVEFNKISTKRLGDTLTPSTTETSPPSPSSGDEPFAKPTKPPTQNPRKRPKIDPAIVKEDIKEQLEPLRTFFGNLTPTPTFALEKLIYLFENISGCPSPLTLARELTDDIPALIKILADIHPQIGSKGLKQRCTKARKKLNNGRTWKKYRLASTMKNKCSVIQANLHNSRCATLETLAYIRQENIDIALCQEPYNYKTSRGTYTIPGLMNQRLIANNDNRFSSCLLVNNPTLNVLHLRHLSSKYVTVVSIDGISTESVFVISIYAPPNNDSVRNMVTKLQQILTNLQDKTVLLGGDFNCRSTIWFDTLCDRNSPVLEDFILANDLVIFNEDNLPSTFSSANGSSNIDLTLSTTDTINWVRDWTVLQDVNTSDHRVIRFTCALPLQSAASIEEYVMDCSNLKLEDIEPDLSDLCRGLLRDFPVLVSPRTIDAAVDRFYEGINQIVRAKAKKRRTYPERPEWWTSKIERLRKVYLAKKKILYTNRYPDQANLLATEMYFAKDKYKRELTKTREKSWVKFVENDLAPNPWGVVYKIATEKFRKRGPMAAFQEGDEVTLTPKQAAGYLVNKLLPDDDETTEDVVHRIWRQDFESLQHEYRYDIQEVTNEELEQLVEAIKPKKAPGVDLMRGRLVKLVHPVVRGFMLHLYNSCLRAAYYPRRWKEGCLKILMKDPAGDPSDRKNYRPITLLTEYGKIFERLIRRRLFATTDDFHSRRQYGFISGRSAVSALLKYKETIEETTDKYAATIFIDISGAFDNVWWPAVIRSLRQKGVPGYLLATLKSYLTDRTVTYRDGSVEVSKACTKGCPQGSVLGPTLWNSVLDMYLDLELLPNTETIAYADDIAIVVRARTRQELRDHIRESVERVMEWALRQKLTISGTKTKINKSPPRVHHRDIRVRLGDSKVGIVSEMKYLGVIVDRKLNFHTHVRAVCERARKIVLALRRKVHVTWDVPVGRSLHAIYKCGILPIVAYASEVWAHRLRVSRVRWMLLSLSGAVGRMICGGYNSVSNEAAGVLSGIPPLDLTMAETNCVKMLRRTETAAYLDMMVHREEFESLRHLREYLHIMTLDRWQSRWDDSRGAPVTHSFFPNVPEAPRTEFTRLSTQVLSGHGPFVTHLHRIGKSDTGDCPTCGTLDDPIHRILKCSTFDAERDELRVALGGIPDLERIPHIPLELLHGFAREPLETDEHISSELPNRVQNTVE</sequence>
<dbReference type="SMART" id="SM00343">
    <property type="entry name" value="ZnF_C2HC"/>
    <property type="match status" value="1"/>
</dbReference>
<dbReference type="Gene3D" id="3.60.10.10">
    <property type="entry name" value="Endonuclease/exonuclease/phosphatase"/>
    <property type="match status" value="1"/>
</dbReference>
<dbReference type="GO" id="GO:0008270">
    <property type="term" value="F:zinc ion binding"/>
    <property type="evidence" value="ECO:0007669"/>
    <property type="project" value="UniProtKB-KW"/>
</dbReference>
<dbReference type="Proteomes" id="UP000719412">
    <property type="component" value="Unassembled WGS sequence"/>
</dbReference>
<reference evidence="5" key="1">
    <citation type="journal article" date="2020" name="J Insects Food Feed">
        <title>The yellow mealworm (Tenebrio molitor) genome: a resource for the emerging insects as food and feed industry.</title>
        <authorList>
            <person name="Eriksson T."/>
            <person name="Andere A."/>
            <person name="Kelstrup H."/>
            <person name="Emery V."/>
            <person name="Picard C."/>
        </authorList>
    </citation>
    <scope>NUCLEOTIDE SEQUENCE</scope>
    <source>
        <strain evidence="5">Stoneville</strain>
        <tissue evidence="5">Whole head</tissue>
    </source>
</reference>
<dbReference type="PROSITE" id="PS50158">
    <property type="entry name" value="ZF_CCHC"/>
    <property type="match status" value="1"/>
</dbReference>
<feature type="domain" description="Reverse transcriptase" evidence="4">
    <location>
        <begin position="776"/>
        <end position="1043"/>
    </location>
</feature>
<dbReference type="Pfam" id="PF14529">
    <property type="entry name" value="Exo_endo_phos_2"/>
    <property type="match status" value="1"/>
</dbReference>
<dbReference type="PROSITE" id="PS50878">
    <property type="entry name" value="RT_POL"/>
    <property type="match status" value="1"/>
</dbReference>
<dbReference type="InterPro" id="IPR043502">
    <property type="entry name" value="DNA/RNA_pol_sf"/>
</dbReference>
<dbReference type="InterPro" id="IPR005135">
    <property type="entry name" value="Endo/exonuclease/phosphatase"/>
</dbReference>
<dbReference type="InterPro" id="IPR001878">
    <property type="entry name" value="Znf_CCHC"/>
</dbReference>
<organism evidence="5 6">
    <name type="scientific">Tenebrio molitor</name>
    <name type="common">Yellow mealworm beetle</name>
    <dbReference type="NCBI Taxonomy" id="7067"/>
    <lineage>
        <taxon>Eukaryota</taxon>
        <taxon>Metazoa</taxon>
        <taxon>Ecdysozoa</taxon>
        <taxon>Arthropoda</taxon>
        <taxon>Hexapoda</taxon>
        <taxon>Insecta</taxon>
        <taxon>Pterygota</taxon>
        <taxon>Neoptera</taxon>
        <taxon>Endopterygota</taxon>
        <taxon>Coleoptera</taxon>
        <taxon>Polyphaga</taxon>
        <taxon>Cucujiformia</taxon>
        <taxon>Tenebrionidae</taxon>
        <taxon>Tenebrio</taxon>
    </lineage>
</organism>
<keyword evidence="1" id="KW-0862">Zinc</keyword>
<protein>
    <submittedName>
        <fullName evidence="5">Uncharacterized protein</fullName>
    </submittedName>
</protein>
<dbReference type="SUPFAM" id="SSF56219">
    <property type="entry name" value="DNase I-like"/>
    <property type="match status" value="1"/>
</dbReference>
<dbReference type="SUPFAM" id="SSF56672">
    <property type="entry name" value="DNA/RNA polymerases"/>
    <property type="match status" value="1"/>
</dbReference>
<dbReference type="CDD" id="cd09077">
    <property type="entry name" value="R1-I-EN"/>
    <property type="match status" value="1"/>
</dbReference>
<accession>A0A8J6HPP7</accession>
<proteinExistence type="predicted"/>
<dbReference type="InterPro" id="IPR036875">
    <property type="entry name" value="Znf_CCHC_sf"/>
</dbReference>